<accession>A0A5B7ECJ1</accession>
<dbReference type="AlphaFoldDB" id="A0A5B7ECJ1"/>
<keyword evidence="3" id="KW-1185">Reference proteome</keyword>
<dbReference type="EMBL" id="VSRR010002339">
    <property type="protein sequence ID" value="MPC30936.1"/>
    <property type="molecule type" value="Genomic_DNA"/>
</dbReference>
<reference evidence="2 3" key="1">
    <citation type="submission" date="2019-05" db="EMBL/GenBank/DDBJ databases">
        <title>Another draft genome of Portunus trituberculatus and its Hox gene families provides insights of decapod evolution.</title>
        <authorList>
            <person name="Jeong J.-H."/>
            <person name="Song I."/>
            <person name="Kim S."/>
            <person name="Choi T."/>
            <person name="Kim D."/>
            <person name="Ryu S."/>
            <person name="Kim W."/>
        </authorList>
    </citation>
    <scope>NUCLEOTIDE SEQUENCE [LARGE SCALE GENOMIC DNA]</scope>
    <source>
        <tissue evidence="2">Muscle</tissue>
    </source>
</reference>
<comment type="caution">
    <text evidence="2">The sequence shown here is derived from an EMBL/GenBank/DDBJ whole genome shotgun (WGS) entry which is preliminary data.</text>
</comment>
<gene>
    <name evidence="2" type="ORF">E2C01_024208</name>
</gene>
<protein>
    <submittedName>
        <fullName evidence="2">Uncharacterized protein</fullName>
    </submittedName>
</protein>
<evidence type="ECO:0000313" key="3">
    <source>
        <dbReference type="Proteomes" id="UP000324222"/>
    </source>
</evidence>
<feature type="region of interest" description="Disordered" evidence="1">
    <location>
        <begin position="61"/>
        <end position="88"/>
    </location>
</feature>
<sequence>MRESTTGFSSSPVLSTSSSSIHLYLGLPPTRSFTVNIIKLPSHPSPLLPLALTASGVTSGQVMSSECCPGPASKKASHSQETDKGSRF</sequence>
<dbReference type="Proteomes" id="UP000324222">
    <property type="component" value="Unassembled WGS sequence"/>
</dbReference>
<feature type="compositionally biased region" description="Basic and acidic residues" evidence="1">
    <location>
        <begin position="78"/>
        <end position="88"/>
    </location>
</feature>
<name>A0A5B7ECJ1_PORTR</name>
<proteinExistence type="predicted"/>
<evidence type="ECO:0000256" key="1">
    <source>
        <dbReference type="SAM" id="MobiDB-lite"/>
    </source>
</evidence>
<evidence type="ECO:0000313" key="2">
    <source>
        <dbReference type="EMBL" id="MPC30936.1"/>
    </source>
</evidence>
<organism evidence="2 3">
    <name type="scientific">Portunus trituberculatus</name>
    <name type="common">Swimming crab</name>
    <name type="synonym">Neptunus trituberculatus</name>
    <dbReference type="NCBI Taxonomy" id="210409"/>
    <lineage>
        <taxon>Eukaryota</taxon>
        <taxon>Metazoa</taxon>
        <taxon>Ecdysozoa</taxon>
        <taxon>Arthropoda</taxon>
        <taxon>Crustacea</taxon>
        <taxon>Multicrustacea</taxon>
        <taxon>Malacostraca</taxon>
        <taxon>Eumalacostraca</taxon>
        <taxon>Eucarida</taxon>
        <taxon>Decapoda</taxon>
        <taxon>Pleocyemata</taxon>
        <taxon>Brachyura</taxon>
        <taxon>Eubrachyura</taxon>
        <taxon>Portunoidea</taxon>
        <taxon>Portunidae</taxon>
        <taxon>Portuninae</taxon>
        <taxon>Portunus</taxon>
    </lineage>
</organism>